<gene>
    <name evidence="2" type="ORF">SPARVUS_LOCUS2578723</name>
</gene>
<name>A0ABN9BBQ1_9NEOB</name>
<keyword evidence="1" id="KW-1133">Transmembrane helix</keyword>
<evidence type="ECO:0000256" key="1">
    <source>
        <dbReference type="SAM" id="Phobius"/>
    </source>
</evidence>
<organism evidence="2 3">
    <name type="scientific">Staurois parvus</name>
    <dbReference type="NCBI Taxonomy" id="386267"/>
    <lineage>
        <taxon>Eukaryota</taxon>
        <taxon>Metazoa</taxon>
        <taxon>Chordata</taxon>
        <taxon>Craniata</taxon>
        <taxon>Vertebrata</taxon>
        <taxon>Euteleostomi</taxon>
        <taxon>Amphibia</taxon>
        <taxon>Batrachia</taxon>
        <taxon>Anura</taxon>
        <taxon>Neobatrachia</taxon>
        <taxon>Ranoidea</taxon>
        <taxon>Ranidae</taxon>
        <taxon>Staurois</taxon>
    </lineage>
</organism>
<evidence type="ECO:0000313" key="3">
    <source>
        <dbReference type="Proteomes" id="UP001162483"/>
    </source>
</evidence>
<comment type="caution">
    <text evidence="2">The sequence shown here is derived from an EMBL/GenBank/DDBJ whole genome shotgun (WGS) entry which is preliminary data.</text>
</comment>
<sequence length="75" mass="8887">HFKSGHFHPLPVQANFQLSALSHFEGQLRGHATLYPYEFFSIVLRQIKLYFGGIYSLLGLKFFCYRNEKVQKKFF</sequence>
<accession>A0ABN9BBQ1</accession>
<keyword evidence="1" id="KW-0812">Transmembrane</keyword>
<evidence type="ECO:0000313" key="2">
    <source>
        <dbReference type="EMBL" id="CAI9545014.1"/>
    </source>
</evidence>
<protein>
    <submittedName>
        <fullName evidence="2">Uncharacterized protein</fullName>
    </submittedName>
</protein>
<reference evidence="2" key="1">
    <citation type="submission" date="2023-05" db="EMBL/GenBank/DDBJ databases">
        <authorList>
            <person name="Stuckert A."/>
        </authorList>
    </citation>
    <scope>NUCLEOTIDE SEQUENCE</scope>
</reference>
<keyword evidence="3" id="KW-1185">Reference proteome</keyword>
<dbReference type="EMBL" id="CATNWA010003288">
    <property type="protein sequence ID" value="CAI9545014.1"/>
    <property type="molecule type" value="Genomic_DNA"/>
</dbReference>
<dbReference type="Proteomes" id="UP001162483">
    <property type="component" value="Unassembled WGS sequence"/>
</dbReference>
<proteinExistence type="predicted"/>
<feature type="transmembrane region" description="Helical" evidence="1">
    <location>
        <begin position="47"/>
        <end position="65"/>
    </location>
</feature>
<feature type="non-terminal residue" evidence="2">
    <location>
        <position position="1"/>
    </location>
</feature>
<keyword evidence="1" id="KW-0472">Membrane</keyword>